<sequence>MSREVMKTDGLMMACAPCSNGSREISIRSVIFHTTSPEEHTNSVPRVNVKVYVVLQSHW</sequence>
<keyword evidence="2" id="KW-1185">Reference proteome</keyword>
<evidence type="ECO:0000313" key="1">
    <source>
        <dbReference type="EnsemblPlants" id="ONIVA02G11010.5"/>
    </source>
</evidence>
<protein>
    <submittedName>
        <fullName evidence="1">Uncharacterized protein</fullName>
    </submittedName>
</protein>
<evidence type="ECO:0000313" key="2">
    <source>
        <dbReference type="Proteomes" id="UP000006591"/>
    </source>
</evidence>
<dbReference type="Gramene" id="ONIVA02G11010.5">
    <property type="protein sequence ID" value="ONIVA02G11010.5"/>
    <property type="gene ID" value="ONIVA02G11010"/>
</dbReference>
<dbReference type="EnsemblPlants" id="ONIVA02G11010.5">
    <property type="protein sequence ID" value="ONIVA02G11010.5"/>
    <property type="gene ID" value="ONIVA02G11010"/>
</dbReference>
<dbReference type="HOGENOM" id="CLU_197829_0_0_1"/>
<accession>A0A0E0G417</accession>
<dbReference type="AlphaFoldDB" id="A0A0E0G417"/>
<reference evidence="1" key="2">
    <citation type="submission" date="2018-04" db="EMBL/GenBank/DDBJ databases">
        <title>OnivRS2 (Oryza nivara Reference Sequence Version 2).</title>
        <authorList>
            <person name="Zhang J."/>
            <person name="Kudrna D."/>
            <person name="Lee S."/>
            <person name="Talag J."/>
            <person name="Rajasekar S."/>
            <person name="Welchert J."/>
            <person name="Hsing Y.-I."/>
            <person name="Wing R.A."/>
        </authorList>
    </citation>
    <scope>NUCLEOTIDE SEQUENCE [LARGE SCALE GENOMIC DNA]</scope>
    <source>
        <strain evidence="1">SL10</strain>
    </source>
</reference>
<proteinExistence type="predicted"/>
<organism evidence="1">
    <name type="scientific">Oryza nivara</name>
    <name type="common">Indian wild rice</name>
    <name type="synonym">Oryza sativa f. spontanea</name>
    <dbReference type="NCBI Taxonomy" id="4536"/>
    <lineage>
        <taxon>Eukaryota</taxon>
        <taxon>Viridiplantae</taxon>
        <taxon>Streptophyta</taxon>
        <taxon>Embryophyta</taxon>
        <taxon>Tracheophyta</taxon>
        <taxon>Spermatophyta</taxon>
        <taxon>Magnoliopsida</taxon>
        <taxon>Liliopsida</taxon>
        <taxon>Poales</taxon>
        <taxon>Poaceae</taxon>
        <taxon>BOP clade</taxon>
        <taxon>Oryzoideae</taxon>
        <taxon>Oryzeae</taxon>
        <taxon>Oryzinae</taxon>
        <taxon>Oryza</taxon>
    </lineage>
</organism>
<name>A0A0E0G417_ORYNI</name>
<reference evidence="1" key="1">
    <citation type="submission" date="2015-04" db="UniProtKB">
        <authorList>
            <consortium name="EnsemblPlants"/>
        </authorList>
    </citation>
    <scope>IDENTIFICATION</scope>
    <source>
        <strain evidence="1">SL10</strain>
    </source>
</reference>
<dbReference type="Proteomes" id="UP000006591">
    <property type="component" value="Chromosome 2"/>
</dbReference>